<name>A0A916Z8X0_9BACT</name>
<keyword evidence="2" id="KW-1185">Reference proteome</keyword>
<gene>
    <name evidence="1" type="ORF">GCM10011514_52270</name>
</gene>
<reference evidence="1" key="1">
    <citation type="journal article" date="2014" name="Int. J. Syst. Evol. Microbiol.">
        <title>Complete genome sequence of Corynebacterium casei LMG S-19264T (=DSM 44701T), isolated from a smear-ripened cheese.</title>
        <authorList>
            <consortium name="US DOE Joint Genome Institute (JGI-PGF)"/>
            <person name="Walter F."/>
            <person name="Albersmeier A."/>
            <person name="Kalinowski J."/>
            <person name="Ruckert C."/>
        </authorList>
    </citation>
    <scope>NUCLEOTIDE SEQUENCE</scope>
    <source>
        <strain evidence="1">CGMCC 1.15958</strain>
    </source>
</reference>
<organism evidence="1 2">
    <name type="scientific">Emticicia aquatilis</name>
    <dbReference type="NCBI Taxonomy" id="1537369"/>
    <lineage>
        <taxon>Bacteria</taxon>
        <taxon>Pseudomonadati</taxon>
        <taxon>Bacteroidota</taxon>
        <taxon>Cytophagia</taxon>
        <taxon>Cytophagales</taxon>
        <taxon>Leadbetterellaceae</taxon>
        <taxon>Emticicia</taxon>
    </lineage>
</organism>
<dbReference type="Proteomes" id="UP000609064">
    <property type="component" value="Unassembled WGS sequence"/>
</dbReference>
<dbReference type="EMBL" id="BMKK01000018">
    <property type="protein sequence ID" value="GGD81743.1"/>
    <property type="molecule type" value="Genomic_DNA"/>
</dbReference>
<proteinExistence type="predicted"/>
<accession>A0A916Z8X0</accession>
<reference evidence="1" key="2">
    <citation type="submission" date="2020-09" db="EMBL/GenBank/DDBJ databases">
        <authorList>
            <person name="Sun Q."/>
            <person name="Zhou Y."/>
        </authorList>
    </citation>
    <scope>NUCLEOTIDE SEQUENCE</scope>
    <source>
        <strain evidence="1">CGMCC 1.15958</strain>
    </source>
</reference>
<evidence type="ECO:0000313" key="1">
    <source>
        <dbReference type="EMBL" id="GGD81743.1"/>
    </source>
</evidence>
<sequence>MIWVFKTTIKNKIQVRKVAPLLNELVLPHGKWNFDLEDCDKILRIENQKMEICESYIVEQLSASGYGVEVLE</sequence>
<evidence type="ECO:0000313" key="2">
    <source>
        <dbReference type="Proteomes" id="UP000609064"/>
    </source>
</evidence>
<dbReference type="RefSeq" id="WP_188771131.1">
    <property type="nucleotide sequence ID" value="NZ_BMKK01000018.1"/>
</dbReference>
<comment type="caution">
    <text evidence="1">The sequence shown here is derived from an EMBL/GenBank/DDBJ whole genome shotgun (WGS) entry which is preliminary data.</text>
</comment>
<dbReference type="AlphaFoldDB" id="A0A916Z8X0"/>
<protein>
    <submittedName>
        <fullName evidence="1">Uncharacterized protein</fullName>
    </submittedName>
</protein>